<dbReference type="EMBL" id="GEFM01007187">
    <property type="protein sequence ID" value="JAP68609.1"/>
    <property type="molecule type" value="mRNA"/>
</dbReference>
<keyword evidence="8 12" id="KW-0238">DNA-binding</keyword>
<keyword evidence="5" id="KW-0862">Zinc</keyword>
<feature type="domain" description="THAP-type" evidence="14">
    <location>
        <begin position="1"/>
        <end position="45"/>
    </location>
</feature>
<evidence type="ECO:0000256" key="9">
    <source>
        <dbReference type="ARBA" id="ARBA00023163"/>
    </source>
</evidence>
<evidence type="ECO:0000256" key="3">
    <source>
        <dbReference type="ARBA" id="ARBA00022723"/>
    </source>
</evidence>
<evidence type="ECO:0000256" key="6">
    <source>
        <dbReference type="ARBA" id="ARBA00023015"/>
    </source>
</evidence>
<keyword evidence="6" id="KW-0805">Transcription regulation</keyword>
<evidence type="ECO:0000256" key="1">
    <source>
        <dbReference type="ARBA" id="ARBA00004642"/>
    </source>
</evidence>
<keyword evidence="11" id="KW-0131">Cell cycle</keyword>
<feature type="non-terminal residue" evidence="15">
    <location>
        <position position="1"/>
    </location>
</feature>
<evidence type="ECO:0000256" key="10">
    <source>
        <dbReference type="ARBA" id="ARBA00023242"/>
    </source>
</evidence>
<name>A0A131XNH7_IXORI</name>
<organism evidence="15">
    <name type="scientific">Ixodes ricinus</name>
    <name type="common">Common tick</name>
    <name type="synonym">Acarus ricinus</name>
    <dbReference type="NCBI Taxonomy" id="34613"/>
    <lineage>
        <taxon>Eukaryota</taxon>
        <taxon>Metazoa</taxon>
        <taxon>Ecdysozoa</taxon>
        <taxon>Arthropoda</taxon>
        <taxon>Chelicerata</taxon>
        <taxon>Arachnida</taxon>
        <taxon>Acari</taxon>
        <taxon>Parasitiformes</taxon>
        <taxon>Ixodida</taxon>
        <taxon>Ixodoidea</taxon>
        <taxon>Ixodidae</taxon>
        <taxon>Ixodinae</taxon>
        <taxon>Ixodes</taxon>
    </lineage>
</organism>
<dbReference type="GO" id="GO:0043565">
    <property type="term" value="F:sequence-specific DNA binding"/>
    <property type="evidence" value="ECO:0007669"/>
    <property type="project" value="InterPro"/>
</dbReference>
<proteinExistence type="evidence at transcript level"/>
<dbReference type="PROSITE" id="PS50950">
    <property type="entry name" value="ZF_THAP"/>
    <property type="match status" value="1"/>
</dbReference>
<evidence type="ECO:0000256" key="13">
    <source>
        <dbReference type="SAM" id="MobiDB-lite"/>
    </source>
</evidence>
<keyword evidence="9" id="KW-0804">Transcription</keyword>
<comment type="subcellular location">
    <subcellularLocation>
        <location evidence="1">Nucleus</location>
        <location evidence="1">Nucleoplasm</location>
    </subcellularLocation>
</comment>
<keyword evidence="7" id="KW-0175">Coiled coil</keyword>
<sequence length="183" mass="20088">NVRRDKWKPNTHSRICQVHFDEDQFERGRQDGKIFLKSSAIPTLFPHSKQKKERKPPKPREPLPPKSHVRVKDTQASISSLTCPAVPAPLTDSTQEDQQGDCHHQNGGPRFLGASSTMNGVARDTTVLSGHLPRTPQPVLPNNSMEIGDAQASLSSLPCPAVPAPLTDSTQEDQQGDCHHQNG</sequence>
<evidence type="ECO:0000256" key="11">
    <source>
        <dbReference type="ARBA" id="ARBA00023306"/>
    </source>
</evidence>
<evidence type="ECO:0000256" key="12">
    <source>
        <dbReference type="PROSITE-ProRule" id="PRU00309"/>
    </source>
</evidence>
<evidence type="ECO:0000259" key="14">
    <source>
        <dbReference type="PROSITE" id="PS50950"/>
    </source>
</evidence>
<evidence type="ECO:0000256" key="7">
    <source>
        <dbReference type="ARBA" id="ARBA00023054"/>
    </source>
</evidence>
<evidence type="ECO:0000256" key="5">
    <source>
        <dbReference type="ARBA" id="ARBA00022833"/>
    </source>
</evidence>
<dbReference type="AlphaFoldDB" id="A0A131XNH7"/>
<dbReference type="PANTHER" id="PTHR46600:SF1">
    <property type="entry name" value="THAP DOMAIN-CONTAINING PROTEIN 1"/>
    <property type="match status" value="1"/>
</dbReference>
<reference evidence="15" key="1">
    <citation type="submission" date="2016-02" db="EMBL/GenBank/DDBJ databases">
        <title>RNAseq analyses of the midgut from blood- or serum-fed Ixodes ricinus ticks.</title>
        <authorList>
            <person name="Perner J."/>
            <person name="Provaznik J."/>
            <person name="Schrenkova J."/>
            <person name="Urbanova V."/>
            <person name="Ribeiro J.M."/>
            <person name="Kopacek P."/>
        </authorList>
    </citation>
    <scope>NUCLEOTIDE SEQUENCE</scope>
    <source>
        <tissue evidence="15">Gut</tissue>
    </source>
</reference>
<feature type="region of interest" description="Disordered" evidence="13">
    <location>
        <begin position="38"/>
        <end position="183"/>
    </location>
</feature>
<dbReference type="GO" id="GO:0005654">
    <property type="term" value="C:nucleoplasm"/>
    <property type="evidence" value="ECO:0007669"/>
    <property type="project" value="UniProtKB-SubCell"/>
</dbReference>
<evidence type="ECO:0000256" key="8">
    <source>
        <dbReference type="ARBA" id="ARBA00023125"/>
    </source>
</evidence>
<dbReference type="Pfam" id="PF05485">
    <property type="entry name" value="THAP"/>
    <property type="match status" value="1"/>
</dbReference>
<evidence type="ECO:0000256" key="2">
    <source>
        <dbReference type="ARBA" id="ARBA00006177"/>
    </source>
</evidence>
<keyword evidence="10" id="KW-0539">Nucleus</keyword>
<evidence type="ECO:0000313" key="15">
    <source>
        <dbReference type="EMBL" id="JAP68609.1"/>
    </source>
</evidence>
<accession>A0A131XNH7</accession>
<comment type="similarity">
    <text evidence="2">Belongs to the THAP1 family.</text>
</comment>
<dbReference type="GO" id="GO:0008270">
    <property type="term" value="F:zinc ion binding"/>
    <property type="evidence" value="ECO:0007669"/>
    <property type="project" value="UniProtKB-KW"/>
</dbReference>
<feature type="non-terminal residue" evidence="15">
    <location>
        <position position="183"/>
    </location>
</feature>
<dbReference type="PANTHER" id="PTHR46600">
    <property type="entry name" value="THAP DOMAIN-CONTAINING"/>
    <property type="match status" value="1"/>
</dbReference>
<evidence type="ECO:0000256" key="4">
    <source>
        <dbReference type="ARBA" id="ARBA00022771"/>
    </source>
</evidence>
<protein>
    <recommendedName>
        <fullName evidence="14">THAP-type domain-containing protein</fullName>
    </recommendedName>
</protein>
<dbReference type="SUPFAM" id="SSF57716">
    <property type="entry name" value="Glucocorticoid receptor-like (DNA-binding domain)"/>
    <property type="match status" value="1"/>
</dbReference>
<dbReference type="InterPro" id="IPR026516">
    <property type="entry name" value="THAP1/10"/>
</dbReference>
<keyword evidence="4 12" id="KW-0863">Zinc-finger</keyword>
<dbReference type="InterPro" id="IPR006612">
    <property type="entry name" value="THAP_Znf"/>
</dbReference>
<keyword evidence="3" id="KW-0479">Metal-binding</keyword>